<evidence type="ECO:0000256" key="2">
    <source>
        <dbReference type="ARBA" id="ARBA00022517"/>
    </source>
</evidence>
<evidence type="ECO:0000259" key="12">
    <source>
        <dbReference type="PROSITE" id="PS51721"/>
    </source>
</evidence>
<keyword evidence="4 10" id="KW-0699">rRNA-binding</keyword>
<comment type="function">
    <text evidence="10">One of several proteins that assist in the late maturation steps of the functional core of the 30S ribosomal subunit. Helps release RbfA from mature subunits. May play a role in the assembly of ribosomal proteins into the subunit. Circularly permuted GTPase that catalyzes slow GTP hydrolysis, GTPase activity is stimulated by the 30S ribosomal subunit.</text>
</comment>
<dbReference type="OrthoDB" id="9809485at2"/>
<protein>
    <recommendedName>
        <fullName evidence="10">Small ribosomal subunit biogenesis GTPase RsgA</fullName>
        <ecNumber evidence="10">3.6.1.-</ecNumber>
    </recommendedName>
</protein>
<evidence type="ECO:0000256" key="9">
    <source>
        <dbReference type="ARBA" id="ARBA00023134"/>
    </source>
</evidence>
<dbReference type="Gene3D" id="1.10.40.50">
    <property type="entry name" value="Probable gtpase engc, domain 3"/>
    <property type="match status" value="1"/>
</dbReference>
<dbReference type="InterPro" id="IPR030378">
    <property type="entry name" value="G_CP_dom"/>
</dbReference>
<dbReference type="GO" id="GO:0019843">
    <property type="term" value="F:rRNA binding"/>
    <property type="evidence" value="ECO:0007669"/>
    <property type="project" value="UniProtKB-KW"/>
</dbReference>
<keyword evidence="7 10" id="KW-0862">Zinc</keyword>
<dbReference type="Pfam" id="PF03193">
    <property type="entry name" value="RsgA_GTPase"/>
    <property type="match status" value="1"/>
</dbReference>
<feature type="binding site" evidence="10">
    <location>
        <begin position="216"/>
        <end position="224"/>
    </location>
    <ligand>
        <name>GTP</name>
        <dbReference type="ChEBI" id="CHEBI:37565"/>
    </ligand>
</feature>
<dbReference type="CDD" id="cd01854">
    <property type="entry name" value="YjeQ_EngC"/>
    <property type="match status" value="1"/>
</dbReference>
<dbReference type="EC" id="3.6.1.-" evidence="10"/>
<dbReference type="Proteomes" id="UP000285575">
    <property type="component" value="Unassembled WGS sequence"/>
</dbReference>
<dbReference type="GO" id="GO:0003924">
    <property type="term" value="F:GTPase activity"/>
    <property type="evidence" value="ECO:0007669"/>
    <property type="project" value="UniProtKB-UniRule"/>
</dbReference>
<dbReference type="PROSITE" id="PS51721">
    <property type="entry name" value="G_CP"/>
    <property type="match status" value="1"/>
</dbReference>
<dbReference type="PANTHER" id="PTHR32120">
    <property type="entry name" value="SMALL RIBOSOMAL SUBUNIT BIOGENESIS GTPASE RSGA"/>
    <property type="match status" value="1"/>
</dbReference>
<evidence type="ECO:0000256" key="4">
    <source>
        <dbReference type="ARBA" id="ARBA00022730"/>
    </source>
</evidence>
<keyword evidence="8 10" id="KW-0694">RNA-binding</keyword>
<dbReference type="GO" id="GO:0042274">
    <property type="term" value="P:ribosomal small subunit biogenesis"/>
    <property type="evidence" value="ECO:0007669"/>
    <property type="project" value="UniProtKB-UniRule"/>
</dbReference>
<accession>A0A437RHA8</accession>
<feature type="binding site" evidence="10">
    <location>
        <position position="304"/>
    </location>
    <ligand>
        <name>Zn(2+)</name>
        <dbReference type="ChEBI" id="CHEBI:29105"/>
    </ligand>
</feature>
<keyword evidence="6 10" id="KW-0378">Hydrolase</keyword>
<dbReference type="GO" id="GO:0046872">
    <property type="term" value="F:metal ion binding"/>
    <property type="evidence" value="ECO:0007669"/>
    <property type="project" value="UniProtKB-KW"/>
</dbReference>
<evidence type="ECO:0000256" key="3">
    <source>
        <dbReference type="ARBA" id="ARBA00022723"/>
    </source>
</evidence>
<evidence type="ECO:0000256" key="6">
    <source>
        <dbReference type="ARBA" id="ARBA00022801"/>
    </source>
</evidence>
<dbReference type="EMBL" id="SACR01000003">
    <property type="protein sequence ID" value="RVU46150.1"/>
    <property type="molecule type" value="Genomic_DNA"/>
</dbReference>
<keyword evidence="5 10" id="KW-0547">Nucleotide-binding</keyword>
<evidence type="ECO:0000313" key="13">
    <source>
        <dbReference type="EMBL" id="RVU46150.1"/>
    </source>
</evidence>
<comment type="cofactor">
    <cofactor evidence="10">
        <name>Zn(2+)</name>
        <dbReference type="ChEBI" id="CHEBI:29105"/>
    </cofactor>
    <text evidence="10">Binds 1 zinc ion per subunit.</text>
</comment>
<keyword evidence="2 10" id="KW-0690">Ribosome biogenesis</keyword>
<keyword evidence="14" id="KW-1185">Reference proteome</keyword>
<feature type="binding site" evidence="10">
    <location>
        <begin position="163"/>
        <end position="166"/>
    </location>
    <ligand>
        <name>GTP</name>
        <dbReference type="ChEBI" id="CHEBI:37565"/>
    </ligand>
</feature>
<evidence type="ECO:0000256" key="1">
    <source>
        <dbReference type="ARBA" id="ARBA00022490"/>
    </source>
</evidence>
<dbReference type="InterPro" id="IPR010914">
    <property type="entry name" value="RsgA_GTPase_dom"/>
</dbReference>
<comment type="subunit">
    <text evidence="10">Monomer. Associates with 30S ribosomal subunit, binds 16S rRNA.</text>
</comment>
<dbReference type="PANTHER" id="PTHR32120:SF10">
    <property type="entry name" value="SMALL RIBOSOMAL SUBUNIT BIOGENESIS GTPASE RSGA"/>
    <property type="match status" value="1"/>
</dbReference>
<comment type="caution">
    <text evidence="13">The sequence shown here is derived from an EMBL/GenBank/DDBJ whole genome shotgun (WGS) entry which is preliminary data.</text>
</comment>
<dbReference type="RefSeq" id="WP_128228516.1">
    <property type="nucleotide sequence ID" value="NZ_SACR01000003.1"/>
</dbReference>
<dbReference type="HAMAP" id="MF_01820">
    <property type="entry name" value="GTPase_RsgA"/>
    <property type="match status" value="1"/>
</dbReference>
<dbReference type="GO" id="GO:0005737">
    <property type="term" value="C:cytoplasm"/>
    <property type="evidence" value="ECO:0007669"/>
    <property type="project" value="UniProtKB-SubCell"/>
</dbReference>
<evidence type="ECO:0000256" key="10">
    <source>
        <dbReference type="HAMAP-Rule" id="MF_01820"/>
    </source>
</evidence>
<evidence type="ECO:0000259" key="11">
    <source>
        <dbReference type="PROSITE" id="PS50936"/>
    </source>
</evidence>
<feature type="domain" description="CP-type G" evidence="12">
    <location>
        <begin position="114"/>
        <end position="274"/>
    </location>
</feature>
<organism evidence="13 14">
    <name type="scientific">Rubrivivax rivuli</name>
    <dbReference type="NCBI Taxonomy" id="1862385"/>
    <lineage>
        <taxon>Bacteria</taxon>
        <taxon>Pseudomonadati</taxon>
        <taxon>Pseudomonadota</taxon>
        <taxon>Betaproteobacteria</taxon>
        <taxon>Burkholderiales</taxon>
        <taxon>Sphaerotilaceae</taxon>
        <taxon>Rubrivivax</taxon>
    </lineage>
</organism>
<feature type="domain" description="EngC GTPase" evidence="11">
    <location>
        <begin position="124"/>
        <end position="272"/>
    </location>
</feature>
<comment type="subcellular location">
    <subcellularLocation>
        <location evidence="10">Cytoplasm</location>
    </subcellularLocation>
</comment>
<dbReference type="Gene3D" id="3.40.50.300">
    <property type="entry name" value="P-loop containing nucleotide triphosphate hydrolases"/>
    <property type="match status" value="1"/>
</dbReference>
<reference evidence="13 14" key="1">
    <citation type="submission" date="2019-01" db="EMBL/GenBank/DDBJ databases">
        <authorList>
            <person name="Chen W.-M."/>
        </authorList>
    </citation>
    <scope>NUCLEOTIDE SEQUENCE [LARGE SCALE GENOMIC DNA]</scope>
    <source>
        <strain evidence="13 14">KYPY4</strain>
    </source>
</reference>
<dbReference type="GO" id="GO:0005525">
    <property type="term" value="F:GTP binding"/>
    <property type="evidence" value="ECO:0007669"/>
    <property type="project" value="UniProtKB-UniRule"/>
</dbReference>
<feature type="binding site" evidence="10">
    <location>
        <position position="302"/>
    </location>
    <ligand>
        <name>Zn(2+)</name>
        <dbReference type="ChEBI" id="CHEBI:29105"/>
    </ligand>
</feature>
<dbReference type="AlphaFoldDB" id="A0A437RHA8"/>
<sequence>MFDLSDLGRLRGIGLSPALMAAFIQELQQTALPCAEPALLRVTEVQREGLTLHDGVQPLPARLLPAVRLQLGAEGDAIACGDWVLAERNALGEWWVAHRLHPVNQLARRLHDGRDKVERVVIVSNVDTALLVMGLDLDYSPRRLERYLALVRMAGVAPVVVLTKKDLCPAAEERLLEVQALLPPGAVAVAVNALGEEPRQALAPWLQPGQTLVLLGSSGAGKSTLTNALLAAPVQDTGANRAGDNRGRHTTTVRSLHATAEGACIIDTPGLRTLRLDGDAQALGAVFEDIARLAPLCRFRDCRHEAEPGCAVREGVEAQRLRNFHKLEREARRDTLTALERRAQMQTWKQRSRAAKLRMGDKRGG</sequence>
<evidence type="ECO:0000256" key="8">
    <source>
        <dbReference type="ARBA" id="ARBA00022884"/>
    </source>
</evidence>
<dbReference type="SUPFAM" id="SSF52540">
    <property type="entry name" value="P-loop containing nucleoside triphosphate hydrolases"/>
    <property type="match status" value="1"/>
</dbReference>
<feature type="binding site" evidence="10">
    <location>
        <position position="310"/>
    </location>
    <ligand>
        <name>Zn(2+)</name>
        <dbReference type="ChEBI" id="CHEBI:29105"/>
    </ligand>
</feature>
<name>A0A437RHA8_9BURK</name>
<gene>
    <name evidence="10 13" type="primary">rsgA</name>
    <name evidence="13" type="ORF">EOE66_09825</name>
</gene>
<keyword evidence="3 10" id="KW-0479">Metal-binding</keyword>
<dbReference type="NCBIfam" id="TIGR00157">
    <property type="entry name" value="ribosome small subunit-dependent GTPase A"/>
    <property type="match status" value="1"/>
</dbReference>
<feature type="binding site" evidence="10">
    <location>
        <position position="297"/>
    </location>
    <ligand>
        <name>Zn(2+)</name>
        <dbReference type="ChEBI" id="CHEBI:29105"/>
    </ligand>
</feature>
<evidence type="ECO:0000256" key="7">
    <source>
        <dbReference type="ARBA" id="ARBA00022833"/>
    </source>
</evidence>
<evidence type="ECO:0000256" key="5">
    <source>
        <dbReference type="ARBA" id="ARBA00022741"/>
    </source>
</evidence>
<keyword evidence="9 10" id="KW-0342">GTP-binding</keyword>
<comment type="similarity">
    <text evidence="10">Belongs to the TRAFAC class YlqF/YawG GTPase family. RsgA subfamily.</text>
</comment>
<dbReference type="InterPro" id="IPR027417">
    <property type="entry name" value="P-loop_NTPase"/>
</dbReference>
<dbReference type="InterPro" id="IPR004881">
    <property type="entry name" value="Ribosome_biogen_GTPase_RsgA"/>
</dbReference>
<dbReference type="PROSITE" id="PS50936">
    <property type="entry name" value="ENGC_GTPASE"/>
    <property type="match status" value="1"/>
</dbReference>
<proteinExistence type="inferred from homology"/>
<evidence type="ECO:0000313" key="14">
    <source>
        <dbReference type="Proteomes" id="UP000285575"/>
    </source>
</evidence>
<keyword evidence="1 10" id="KW-0963">Cytoplasm</keyword>